<dbReference type="EMBL" id="JAAAPX010000154">
    <property type="protein sequence ID" value="KAF4228343.1"/>
    <property type="molecule type" value="Genomic_DNA"/>
</dbReference>
<dbReference type="GO" id="GO:0022857">
    <property type="term" value="F:transmembrane transporter activity"/>
    <property type="evidence" value="ECO:0007669"/>
    <property type="project" value="InterPro"/>
</dbReference>
<comment type="subcellular location">
    <subcellularLocation>
        <location evidence="1">Membrane</location>
        <topology evidence="1">Multi-pass membrane protein</topology>
    </subcellularLocation>
</comment>
<dbReference type="PROSITE" id="PS50850">
    <property type="entry name" value="MFS"/>
    <property type="match status" value="1"/>
</dbReference>
<feature type="transmembrane region" description="Helical" evidence="4">
    <location>
        <begin position="286"/>
        <end position="303"/>
    </location>
</feature>
<evidence type="ECO:0000256" key="3">
    <source>
        <dbReference type="SAM" id="MobiDB-lite"/>
    </source>
</evidence>
<feature type="transmembrane region" description="Helical" evidence="4">
    <location>
        <begin position="118"/>
        <end position="137"/>
    </location>
</feature>
<dbReference type="AlphaFoldDB" id="A0A8H4GUC0"/>
<feature type="transmembrane region" description="Helical" evidence="4">
    <location>
        <begin position="176"/>
        <end position="195"/>
    </location>
</feature>
<dbReference type="InterPro" id="IPR036259">
    <property type="entry name" value="MFS_trans_sf"/>
</dbReference>
<dbReference type="Proteomes" id="UP000653565">
    <property type="component" value="Unassembled WGS sequence"/>
</dbReference>
<feature type="compositionally biased region" description="Basic and acidic residues" evidence="3">
    <location>
        <begin position="25"/>
        <end position="34"/>
    </location>
</feature>
<keyword evidence="7" id="KW-1185">Reference proteome</keyword>
<evidence type="ECO:0000259" key="5">
    <source>
        <dbReference type="PROSITE" id="PS50850"/>
    </source>
</evidence>
<dbReference type="GO" id="GO:0016020">
    <property type="term" value="C:membrane"/>
    <property type="evidence" value="ECO:0007669"/>
    <property type="project" value="UniProtKB-SubCell"/>
</dbReference>
<dbReference type="Gene3D" id="1.20.1250.20">
    <property type="entry name" value="MFS general substrate transporter like domains"/>
    <property type="match status" value="2"/>
</dbReference>
<dbReference type="InterPro" id="IPR050327">
    <property type="entry name" value="Proton-linked_MCT"/>
</dbReference>
<evidence type="ECO:0000256" key="1">
    <source>
        <dbReference type="ARBA" id="ARBA00004141"/>
    </source>
</evidence>
<protein>
    <recommendedName>
        <fullName evidence="5">Major facilitator superfamily (MFS) profile domain-containing protein</fullName>
    </recommendedName>
</protein>
<feature type="transmembrane region" description="Helical" evidence="4">
    <location>
        <begin position="379"/>
        <end position="399"/>
    </location>
</feature>
<feature type="transmembrane region" description="Helical" evidence="4">
    <location>
        <begin position="315"/>
        <end position="332"/>
    </location>
</feature>
<dbReference type="InterPro" id="IPR020846">
    <property type="entry name" value="MFS_dom"/>
</dbReference>
<feature type="domain" description="Major facilitator superfamily (MFS) profile" evidence="5">
    <location>
        <begin position="47"/>
        <end position="481"/>
    </location>
</feature>
<dbReference type="InterPro" id="IPR011701">
    <property type="entry name" value="MFS"/>
</dbReference>
<keyword evidence="4" id="KW-1133">Transmembrane helix</keyword>
<proteinExistence type="inferred from homology"/>
<name>A0A8H4GUC0_9EURO</name>
<dbReference type="PANTHER" id="PTHR11360:SF234">
    <property type="entry name" value="MFS-TYPE TRANSPORTER DBAD-RELATED"/>
    <property type="match status" value="1"/>
</dbReference>
<feature type="transmembrane region" description="Helical" evidence="4">
    <location>
        <begin position="249"/>
        <end position="271"/>
    </location>
</feature>
<accession>A0A8H4GUC0</accession>
<keyword evidence="4" id="KW-0812">Transmembrane</keyword>
<feature type="transmembrane region" description="Helical" evidence="4">
    <location>
        <begin position="46"/>
        <end position="69"/>
    </location>
</feature>
<reference evidence="6" key="1">
    <citation type="journal article" date="2020" name="bioRxiv">
        <title>Genomic and phenotypic heterogeneity of clinical isolates of the human pathogens Aspergillus fumigatus, Aspergillus lentulus and Aspergillus fumigatiaffinis.</title>
        <authorList>
            <person name="dos Santos R.A.C."/>
            <person name="Steenwyk J.L."/>
            <person name="Rivero-Menendez O."/>
            <person name="Mead M.E."/>
            <person name="Silva L.P."/>
            <person name="Bastos R.W."/>
            <person name="Alastruey-Izquierdo A."/>
            <person name="Goldman G.H."/>
            <person name="Rokas A."/>
        </authorList>
    </citation>
    <scope>NUCLEOTIDE SEQUENCE</scope>
    <source>
        <strain evidence="6">CNM-CM6805</strain>
    </source>
</reference>
<evidence type="ECO:0000256" key="4">
    <source>
        <dbReference type="SAM" id="Phobius"/>
    </source>
</evidence>
<feature type="transmembrane region" description="Helical" evidence="4">
    <location>
        <begin position="207"/>
        <end position="228"/>
    </location>
</feature>
<feature type="transmembrane region" description="Helical" evidence="4">
    <location>
        <begin position="89"/>
        <end position="111"/>
    </location>
</feature>
<feature type="transmembrane region" description="Helical" evidence="4">
    <location>
        <begin position="338"/>
        <end position="358"/>
    </location>
</feature>
<organism evidence="6 7">
    <name type="scientific">Aspergillus fumigatiaffinis</name>
    <dbReference type="NCBI Taxonomy" id="340414"/>
    <lineage>
        <taxon>Eukaryota</taxon>
        <taxon>Fungi</taxon>
        <taxon>Dikarya</taxon>
        <taxon>Ascomycota</taxon>
        <taxon>Pezizomycotina</taxon>
        <taxon>Eurotiomycetes</taxon>
        <taxon>Eurotiomycetidae</taxon>
        <taxon>Eurotiales</taxon>
        <taxon>Aspergillaceae</taxon>
        <taxon>Aspergillus</taxon>
        <taxon>Aspergillus subgen. Fumigati</taxon>
    </lineage>
</organism>
<dbReference type="SUPFAM" id="SSF103473">
    <property type="entry name" value="MFS general substrate transporter"/>
    <property type="match status" value="1"/>
</dbReference>
<feature type="transmembrane region" description="Helical" evidence="4">
    <location>
        <begin position="143"/>
        <end position="169"/>
    </location>
</feature>
<evidence type="ECO:0000313" key="7">
    <source>
        <dbReference type="Proteomes" id="UP000653565"/>
    </source>
</evidence>
<dbReference type="Pfam" id="PF07690">
    <property type="entry name" value="MFS_1"/>
    <property type="match status" value="1"/>
</dbReference>
<evidence type="ECO:0000313" key="6">
    <source>
        <dbReference type="EMBL" id="KAF4228343.1"/>
    </source>
</evidence>
<comment type="caution">
    <text evidence="6">The sequence shown here is derived from an EMBL/GenBank/DDBJ whole genome shotgun (WGS) entry which is preliminary data.</text>
</comment>
<reference evidence="6" key="2">
    <citation type="submission" date="2020-04" db="EMBL/GenBank/DDBJ databases">
        <authorList>
            <person name="Santos R.A.C."/>
            <person name="Steenwyk J.L."/>
            <person name="Rivero-Menendez O."/>
            <person name="Mead M.E."/>
            <person name="Silva L.P."/>
            <person name="Bastos R.W."/>
            <person name="Alastruey-Izquierdo A."/>
            <person name="Goldman G.H."/>
            <person name="Rokas A."/>
        </authorList>
    </citation>
    <scope>NUCLEOTIDE SEQUENCE</scope>
    <source>
        <strain evidence="6">CNM-CM6805</strain>
    </source>
</reference>
<dbReference type="CDD" id="cd17352">
    <property type="entry name" value="MFS_MCT_SLC16"/>
    <property type="match status" value="1"/>
</dbReference>
<comment type="similarity">
    <text evidence="2">Belongs to the major facilitator superfamily. Monocarboxylate porter (TC 2.A.1.13) family.</text>
</comment>
<evidence type="ECO:0000256" key="2">
    <source>
        <dbReference type="ARBA" id="ARBA00006727"/>
    </source>
</evidence>
<dbReference type="PANTHER" id="PTHR11360">
    <property type="entry name" value="MONOCARBOXYLATE TRANSPORTER"/>
    <property type="match status" value="1"/>
</dbReference>
<sequence length="715" mass="79704">MTASAAATPDNRSEGSSPPSTLPVEESKVEKAEETQTPPPPPNGGWMAWLQVVGAFFLFFNSWGVVNTFGVYQTYYETDLLHGHSPSSISWIGTVQGFLLFLVGVIAGPVFDKGYLKTMIAVGSFLVVFGLMMTSLSDQYYQVFLAHGVVVGIGCAFLFLPSIAIVATYFTTRRAVATGITASGGSIGSVIYPIIFRNLIDSVGFGWTTRIIGFIALGGLCISLAVMRMRLPPPKQARSLLDLSAFKEAPFLIFSFGLFCAFVGLYFPFFYLPTYMSNVVHSTDDLAFYIIAILNATSVFGRITPGLVADRFGSLNTIIPMGLGAAILAYAWMGIKNIGGTIVFACLYGFFSGAIVSLPPTIVARLSPNMSIVGTRMGMCFTFAGLGLLIGNPIAGALLDLERGVFWKAELFSAVMVTGVHDLELLHHFSTSTAYTFSRHPALQTFWRIDAPQIGFGAHYTLRAMLAISALHMAYLRPAQRQVYVSQAEHHHSVALKFVTSNMTQLMNENSSAVFLFSSLTSFFSCAKPRKLDDLLLFQQGRISEWLVLFRGTGTIVEYAQEELRSGPLAALLRIRQRRSDYRTTLPTQGLAFMDDLEELVREEVKDQQELRVYLGAIQEMRGSYALWSDTGVWETGDVFVWLLRVSEDFLTFLREQRYVALVIFGYFCPLLRRLEWMWWLEGWSVHLLSRIHGLLDREHRTWIQWPMEQLGWRP</sequence>
<feature type="region of interest" description="Disordered" evidence="3">
    <location>
        <begin position="1"/>
        <end position="43"/>
    </location>
</feature>
<gene>
    <name evidence="6" type="ORF">CNMCM6805_002203</name>
</gene>
<keyword evidence="4" id="KW-0472">Membrane</keyword>